<dbReference type="Proteomes" id="UP000694545">
    <property type="component" value="Unplaced"/>
</dbReference>
<reference evidence="13" key="1">
    <citation type="submission" date="2025-08" db="UniProtKB">
        <authorList>
            <consortium name="Ensembl"/>
        </authorList>
    </citation>
    <scope>IDENTIFICATION</scope>
</reference>
<dbReference type="Pfam" id="PF01490">
    <property type="entry name" value="Aa_trans"/>
    <property type="match status" value="1"/>
</dbReference>
<feature type="transmembrane region" description="Helical" evidence="11">
    <location>
        <begin position="248"/>
        <end position="272"/>
    </location>
</feature>
<keyword evidence="4 11" id="KW-0812">Transmembrane</keyword>
<reference evidence="13" key="2">
    <citation type="submission" date="2025-09" db="UniProtKB">
        <authorList>
            <consortium name="Ensembl"/>
        </authorList>
    </citation>
    <scope>IDENTIFICATION</scope>
</reference>
<evidence type="ECO:0000256" key="3">
    <source>
        <dbReference type="ARBA" id="ARBA00022448"/>
    </source>
</evidence>
<evidence type="ECO:0000256" key="11">
    <source>
        <dbReference type="SAM" id="Phobius"/>
    </source>
</evidence>
<dbReference type="AlphaFoldDB" id="A0A8D2L0L4"/>
<proteinExistence type="inferred from homology"/>
<protein>
    <recommendedName>
        <fullName evidence="9">Putative sodium-coupled neutral amino acid transporter 11</fullName>
    </recommendedName>
    <alternativeName>
        <fullName evidence="10">Solute carrier family 38 member 11</fullName>
    </alternativeName>
</protein>
<feature type="transmembrane region" description="Helical" evidence="11">
    <location>
        <begin position="110"/>
        <end position="133"/>
    </location>
</feature>
<feature type="transmembrane region" description="Helical" evidence="11">
    <location>
        <begin position="153"/>
        <end position="173"/>
    </location>
</feature>
<evidence type="ECO:0000256" key="10">
    <source>
        <dbReference type="ARBA" id="ARBA00041723"/>
    </source>
</evidence>
<feature type="transmembrane region" description="Helical" evidence="11">
    <location>
        <begin position="66"/>
        <end position="89"/>
    </location>
</feature>
<name>A0A8D2L0L4_VARKO</name>
<sequence length="449" mass="49620">KEVEMPPLSICNPPLFLQCSFSPFSSQKKFVGEEKQGSSNFSSAAFNVINSIIGSGMIVPDPKEMIFNRISCIIIFSLSTTDYSIILLIKGGHLSGTNSYQALVNKAYGFVGHLILSALQFLYPFIAMISYNIITGDTLTKVFQRIPGDNLFIGRHVLILCVTIIFTLPLSLYRNISKLGKLGPSSLFSTSCISTTLQYICPKTSLLNIYACLYFAQFLTTIPLSAFICHHNSFLIYGSLKEPTLRNWAHITHVSVLFAVFVSLVFATCGYVTFGEYTEGDIFENYCKDDDLATFGRFCYGITVILTFPIECFVTREVIANVFFNGNLTTLFHIILTVIVVAVATSISLVYDCLGIVLELSGALSATPLVFILPAACYLKLSEERWTHLDNLLSGLILAIGVLVMIVGFVMTVLHPQECSHGKEMPYCFLGNSSLENNTVPSSRHLYQP</sequence>
<accession>A0A8D2L0L4</accession>
<comment type="subcellular location">
    <subcellularLocation>
        <location evidence="1">Membrane</location>
        <topology evidence="1">Multi-pass membrane protein</topology>
    </subcellularLocation>
</comment>
<keyword evidence="14" id="KW-1185">Reference proteome</keyword>
<dbReference type="Ensembl" id="ENSVKKT00000015409.1">
    <property type="protein sequence ID" value="ENSVKKP00000015050.1"/>
    <property type="gene ID" value="ENSVKKG00000010308.1"/>
</dbReference>
<feature type="transmembrane region" description="Helical" evidence="11">
    <location>
        <begin position="292"/>
        <end position="310"/>
    </location>
</feature>
<dbReference type="InterPro" id="IPR013057">
    <property type="entry name" value="AA_transpt_TM"/>
</dbReference>
<organism evidence="13 14">
    <name type="scientific">Varanus komodoensis</name>
    <name type="common">Komodo dragon</name>
    <dbReference type="NCBI Taxonomy" id="61221"/>
    <lineage>
        <taxon>Eukaryota</taxon>
        <taxon>Metazoa</taxon>
        <taxon>Chordata</taxon>
        <taxon>Craniata</taxon>
        <taxon>Vertebrata</taxon>
        <taxon>Euteleostomi</taxon>
        <taxon>Lepidosauria</taxon>
        <taxon>Squamata</taxon>
        <taxon>Bifurcata</taxon>
        <taxon>Unidentata</taxon>
        <taxon>Episquamata</taxon>
        <taxon>Toxicofera</taxon>
        <taxon>Anguimorpha</taxon>
        <taxon>Paleoanguimorpha</taxon>
        <taxon>Varanoidea</taxon>
        <taxon>Varanidae</taxon>
        <taxon>Varanus</taxon>
    </lineage>
</organism>
<evidence type="ECO:0000313" key="14">
    <source>
        <dbReference type="Proteomes" id="UP000694545"/>
    </source>
</evidence>
<evidence type="ECO:0000256" key="4">
    <source>
        <dbReference type="ARBA" id="ARBA00022692"/>
    </source>
</evidence>
<comment type="function">
    <text evidence="8">Putative sodium-dependent amino acid/proton antiporter.</text>
</comment>
<evidence type="ECO:0000256" key="7">
    <source>
        <dbReference type="ARBA" id="ARBA00023136"/>
    </source>
</evidence>
<comment type="similarity">
    <text evidence="2">Belongs to the amino acid/polyamine transporter 2 family.</text>
</comment>
<keyword evidence="7 11" id="KW-0472">Membrane</keyword>
<feature type="transmembrane region" description="Helical" evidence="11">
    <location>
        <begin position="363"/>
        <end position="381"/>
    </location>
</feature>
<evidence type="ECO:0000256" key="8">
    <source>
        <dbReference type="ARBA" id="ARBA00037101"/>
    </source>
</evidence>
<evidence type="ECO:0000256" key="1">
    <source>
        <dbReference type="ARBA" id="ARBA00004141"/>
    </source>
</evidence>
<dbReference type="PANTHER" id="PTHR22950">
    <property type="entry name" value="AMINO ACID TRANSPORTER"/>
    <property type="match status" value="1"/>
</dbReference>
<evidence type="ECO:0000313" key="13">
    <source>
        <dbReference type="Ensembl" id="ENSVKKP00000015050.1"/>
    </source>
</evidence>
<keyword evidence="6 11" id="KW-1133">Transmembrane helix</keyword>
<dbReference type="PANTHER" id="PTHR22950:SF458">
    <property type="entry name" value="SODIUM-COUPLED NEUTRAL AMINO ACID TRANSPORTER 11-RELATED"/>
    <property type="match status" value="1"/>
</dbReference>
<feature type="transmembrane region" description="Helical" evidence="11">
    <location>
        <begin position="393"/>
        <end position="414"/>
    </location>
</feature>
<dbReference type="GO" id="GO:0015179">
    <property type="term" value="F:L-amino acid transmembrane transporter activity"/>
    <property type="evidence" value="ECO:0007669"/>
    <property type="project" value="TreeGrafter"/>
</dbReference>
<evidence type="ECO:0000259" key="12">
    <source>
        <dbReference type="Pfam" id="PF01490"/>
    </source>
</evidence>
<keyword evidence="3" id="KW-0813">Transport</keyword>
<evidence type="ECO:0000256" key="6">
    <source>
        <dbReference type="ARBA" id="ARBA00022989"/>
    </source>
</evidence>
<feature type="domain" description="Amino acid transporter transmembrane" evidence="12">
    <location>
        <begin position="39"/>
        <end position="413"/>
    </location>
</feature>
<feature type="transmembrane region" description="Helical" evidence="11">
    <location>
        <begin position="330"/>
        <end position="351"/>
    </location>
</feature>
<evidence type="ECO:0000256" key="5">
    <source>
        <dbReference type="ARBA" id="ARBA00022970"/>
    </source>
</evidence>
<keyword evidence="5" id="KW-0029">Amino-acid transport</keyword>
<dbReference type="GO" id="GO:0016020">
    <property type="term" value="C:membrane"/>
    <property type="evidence" value="ECO:0007669"/>
    <property type="project" value="UniProtKB-SubCell"/>
</dbReference>
<feature type="transmembrane region" description="Helical" evidence="11">
    <location>
        <begin position="207"/>
        <end position="228"/>
    </location>
</feature>
<evidence type="ECO:0000256" key="9">
    <source>
        <dbReference type="ARBA" id="ARBA00040814"/>
    </source>
</evidence>
<evidence type="ECO:0000256" key="2">
    <source>
        <dbReference type="ARBA" id="ARBA00008066"/>
    </source>
</evidence>